<proteinExistence type="predicted"/>
<name>A0A839H9V9_9LACO</name>
<dbReference type="Proteomes" id="UP000547628">
    <property type="component" value="Unassembled WGS sequence"/>
</dbReference>
<dbReference type="AlphaFoldDB" id="A0A839H9V9"/>
<gene>
    <name evidence="1" type="ORF">H5S41_07495</name>
</gene>
<evidence type="ECO:0000313" key="1">
    <source>
        <dbReference type="EMBL" id="MBB1123798.1"/>
    </source>
</evidence>
<sequence length="65" mass="7360">MVEHQLTISVAGNPRSKGVVSFKQLTIWERILRYLLGSKSQIMVIAPGQSVKQIRIKEANTHEQD</sequence>
<evidence type="ECO:0000313" key="2">
    <source>
        <dbReference type="Proteomes" id="UP000547628"/>
    </source>
</evidence>
<reference evidence="1 2" key="1">
    <citation type="submission" date="2020-07" db="EMBL/GenBank/DDBJ databases">
        <title>Description of Limosilactobacillus balticus sp. nov., Limosilactobacillus agrestis sp. nov., Limosilactobacillus albertensis sp. nov., Limosilactobacillus rudii sp. nov., Limosilactobacillus fastidiosus sp. nov., five novel Limosilactobacillus species isolated from the vertebrate gastrointestinal tract, and proposal of 6 subspecies of Limosilactobacillus reuteri adapted to the gastrointestinal tract of specific vertebrate hosts.</title>
        <authorList>
            <person name="Li F."/>
            <person name="Cheng C."/>
            <person name="Zheng J."/>
            <person name="Quevedo R.M."/>
            <person name="Li J."/>
            <person name="Roos S."/>
            <person name="Gaenzle M.G."/>
            <person name="Walter J."/>
        </authorList>
    </citation>
    <scope>NUCLEOTIDE SEQUENCE [LARGE SCALE GENOMIC DNA]</scope>
    <source>
        <strain evidence="1 2">Lr3000</strain>
    </source>
</reference>
<accession>A0A839H9V9</accession>
<dbReference type="RefSeq" id="WP_081509809.1">
    <property type="nucleotide sequence ID" value="NZ_JACIVD010000065.1"/>
</dbReference>
<organism evidence="1 2">
    <name type="scientific">Limosilactobacillus albertensis</name>
    <dbReference type="NCBI Taxonomy" id="2759752"/>
    <lineage>
        <taxon>Bacteria</taxon>
        <taxon>Bacillati</taxon>
        <taxon>Bacillota</taxon>
        <taxon>Bacilli</taxon>
        <taxon>Lactobacillales</taxon>
        <taxon>Lactobacillaceae</taxon>
        <taxon>Limosilactobacillus</taxon>
    </lineage>
</organism>
<protein>
    <submittedName>
        <fullName evidence="1">Uncharacterized protein</fullName>
    </submittedName>
</protein>
<comment type="caution">
    <text evidence="1">The sequence shown here is derived from an EMBL/GenBank/DDBJ whole genome shotgun (WGS) entry which is preliminary data.</text>
</comment>
<dbReference type="EMBL" id="JACIVD010000065">
    <property type="protein sequence ID" value="MBB1123798.1"/>
    <property type="molecule type" value="Genomic_DNA"/>
</dbReference>